<comment type="similarity">
    <text evidence="1">Belongs to the ribosome association toxin RatA family.</text>
</comment>
<dbReference type="EMBL" id="JAUYVH010000013">
    <property type="protein sequence ID" value="MDQ9171881.1"/>
    <property type="molecule type" value="Genomic_DNA"/>
</dbReference>
<dbReference type="PANTHER" id="PTHR33824:SF7">
    <property type="entry name" value="POLYKETIDE CYCLASE_DEHYDRASE AND LIPID TRANSPORT SUPERFAMILY PROTEIN"/>
    <property type="match status" value="1"/>
</dbReference>
<sequence length="374" mass="39702">MVSVQRSIEIRVPVHTLYSQLTQFEEYPQFMKDIESVEQRDDTHLHWMARMSDRSIEWDATITECVPDHCIAWQSETGPNNAGRVELQPVGPAASRLTLTLVSEMELEPTTPAGDIKAELSERIWEDLTRLRSLVENRSNQDRLANQHGQAAQGGMSREAARAGEGQNAARAAAQETGAVANLGIAQGTGQAGSTGGREGIDEVAKLGSIEGSEQGDGDIANHAVASQRAVETMQRDRGSPGNPVPASGFAAGSEGFSGNEDPSSPVLSASHMGDQGSDPASSGTGAANSHISELSRAQDKTAQSDYSLSKGAEGRTQGDRDSIAEEVSFDQQSESARGVGQFPTDDPNGTNEGIPTAEVIAKAAQRRRPEPEV</sequence>
<comment type="caution">
    <text evidence="4">The sequence shown here is derived from an EMBL/GenBank/DDBJ whole genome shotgun (WGS) entry which is preliminary data.</text>
</comment>
<dbReference type="InterPro" id="IPR047137">
    <property type="entry name" value="ORF3"/>
</dbReference>
<dbReference type="SUPFAM" id="SSF55961">
    <property type="entry name" value="Bet v1-like"/>
    <property type="match status" value="1"/>
</dbReference>
<dbReference type="InterPro" id="IPR023393">
    <property type="entry name" value="START-like_dom_sf"/>
</dbReference>
<evidence type="ECO:0000256" key="2">
    <source>
        <dbReference type="SAM" id="MobiDB-lite"/>
    </source>
</evidence>
<evidence type="ECO:0000313" key="4">
    <source>
        <dbReference type="EMBL" id="MDQ9171881.1"/>
    </source>
</evidence>
<feature type="compositionally biased region" description="Low complexity" evidence="2">
    <location>
        <begin position="247"/>
        <end position="259"/>
    </location>
</feature>
<feature type="region of interest" description="Disordered" evidence="2">
    <location>
        <begin position="139"/>
        <end position="173"/>
    </location>
</feature>
<evidence type="ECO:0000256" key="1">
    <source>
        <dbReference type="ARBA" id="ARBA00008918"/>
    </source>
</evidence>
<dbReference type="Proteomes" id="UP001225596">
    <property type="component" value="Unassembled WGS sequence"/>
</dbReference>
<feature type="compositionally biased region" description="Low complexity" evidence="2">
    <location>
        <begin position="163"/>
        <end position="173"/>
    </location>
</feature>
<dbReference type="InterPro" id="IPR005031">
    <property type="entry name" value="COQ10_START"/>
</dbReference>
<feature type="region of interest" description="Disordered" evidence="2">
    <location>
        <begin position="228"/>
        <end position="357"/>
    </location>
</feature>
<keyword evidence="5" id="KW-1185">Reference proteome</keyword>
<evidence type="ECO:0000313" key="5">
    <source>
        <dbReference type="Proteomes" id="UP001225596"/>
    </source>
</evidence>
<evidence type="ECO:0000259" key="3">
    <source>
        <dbReference type="Pfam" id="PF03364"/>
    </source>
</evidence>
<dbReference type="CDD" id="cd07817">
    <property type="entry name" value="SRPBCC_8"/>
    <property type="match status" value="1"/>
</dbReference>
<feature type="domain" description="Coenzyme Q-binding protein COQ10 START" evidence="3">
    <location>
        <begin position="11"/>
        <end position="104"/>
    </location>
</feature>
<name>A0ABU1BS83_9BURK</name>
<gene>
    <name evidence="4" type="ORF">Q8A64_15815</name>
</gene>
<feature type="compositionally biased region" description="Polar residues" evidence="2">
    <location>
        <begin position="279"/>
        <end position="293"/>
    </location>
</feature>
<protein>
    <submittedName>
        <fullName evidence="4">SRPBCC family protein</fullName>
    </submittedName>
</protein>
<proteinExistence type="inferred from homology"/>
<feature type="compositionally biased region" description="Basic and acidic residues" evidence="2">
    <location>
        <begin position="313"/>
        <end position="324"/>
    </location>
</feature>
<dbReference type="PANTHER" id="PTHR33824">
    <property type="entry name" value="POLYKETIDE CYCLASE/DEHYDRASE AND LIPID TRANSPORT SUPERFAMILY PROTEIN"/>
    <property type="match status" value="1"/>
</dbReference>
<dbReference type="RefSeq" id="WP_338437853.1">
    <property type="nucleotide sequence ID" value="NZ_JAUYVH010000013.1"/>
</dbReference>
<dbReference type="Gene3D" id="3.30.530.20">
    <property type="match status" value="1"/>
</dbReference>
<reference evidence="4 5" key="1">
    <citation type="submission" date="2023-08" db="EMBL/GenBank/DDBJ databases">
        <title>Oxalobacteraceae gen .nov., isolated from river sludge outside the plant.</title>
        <authorList>
            <person name="Zhao S.Y."/>
        </authorList>
    </citation>
    <scope>NUCLEOTIDE SEQUENCE [LARGE SCALE GENOMIC DNA]</scope>
    <source>
        <strain evidence="4 5">R-40</strain>
    </source>
</reference>
<accession>A0ABU1BS83</accession>
<organism evidence="4 5">
    <name type="scientific">Keguizhuia sedimenti</name>
    <dbReference type="NCBI Taxonomy" id="3064264"/>
    <lineage>
        <taxon>Bacteria</taxon>
        <taxon>Pseudomonadati</taxon>
        <taxon>Pseudomonadota</taxon>
        <taxon>Betaproteobacteria</taxon>
        <taxon>Burkholderiales</taxon>
        <taxon>Oxalobacteraceae</taxon>
        <taxon>Keguizhuia</taxon>
    </lineage>
</organism>
<dbReference type="Pfam" id="PF03364">
    <property type="entry name" value="Polyketide_cyc"/>
    <property type="match status" value="1"/>
</dbReference>